<dbReference type="KEGG" id="gfl:GRFL_1595"/>
<dbReference type="EMBL" id="CP016359">
    <property type="protein sequence ID" value="APU68319.1"/>
    <property type="molecule type" value="Genomic_DNA"/>
</dbReference>
<gene>
    <name evidence="1" type="ORF">GRFL_1595</name>
</gene>
<accession>A0A1L7I3X5</accession>
<dbReference type="OrthoDB" id="1493774at2"/>
<dbReference type="Pfam" id="PF05751">
    <property type="entry name" value="FixH"/>
    <property type="match status" value="1"/>
</dbReference>
<dbReference type="STRING" id="1229726.GRFL_1595"/>
<dbReference type="Proteomes" id="UP000186230">
    <property type="component" value="Chromosome"/>
</dbReference>
<keyword evidence="2" id="KW-1185">Reference proteome</keyword>
<proteinExistence type="predicted"/>
<evidence type="ECO:0000313" key="2">
    <source>
        <dbReference type="Proteomes" id="UP000186230"/>
    </source>
</evidence>
<name>A0A1L7I3X5_9FLAO</name>
<evidence type="ECO:0000313" key="1">
    <source>
        <dbReference type="EMBL" id="APU68319.1"/>
    </source>
</evidence>
<protein>
    <submittedName>
        <fullName evidence="1">Cytochrome cbb3 oxidase maturation protein CcoH</fullName>
    </submittedName>
</protein>
<dbReference type="RefSeq" id="WP_083644109.1">
    <property type="nucleotide sequence ID" value="NZ_AMRU01000001.1"/>
</dbReference>
<organism evidence="1 2">
    <name type="scientific">Christiangramia flava JLT2011</name>
    <dbReference type="NCBI Taxonomy" id="1229726"/>
    <lineage>
        <taxon>Bacteria</taxon>
        <taxon>Pseudomonadati</taxon>
        <taxon>Bacteroidota</taxon>
        <taxon>Flavobacteriia</taxon>
        <taxon>Flavobacteriales</taxon>
        <taxon>Flavobacteriaceae</taxon>
        <taxon>Christiangramia</taxon>
    </lineage>
</organism>
<sequence>MKTKFNWGTGLAIGMILFVSFILFLVTTMLTSAKYEHDLVTEDYYAAELHYQNDIDAEQNLQRLPSPAILEKKREGLKFHFPSGMDPEKIEGRISLYRPSNKQLDFNYQLRQPENAEIVIPAKLLQPGRWNLIVFWNYEGKEFLYKKELVY</sequence>
<dbReference type="AlphaFoldDB" id="A0A1L7I3X5"/>
<reference evidence="1 2" key="1">
    <citation type="submission" date="2016-07" db="EMBL/GenBank/DDBJ databases">
        <title>Multi-omics approach to identify versatile polysaccharide utilization systems of a marine flavobacterium Gramella flava.</title>
        <authorList>
            <person name="Tang K."/>
        </authorList>
    </citation>
    <scope>NUCLEOTIDE SEQUENCE [LARGE SCALE GENOMIC DNA]</scope>
    <source>
        <strain evidence="1 2">JLT2011</strain>
    </source>
</reference>
<dbReference type="InterPro" id="IPR008620">
    <property type="entry name" value="FixH"/>
</dbReference>